<name>A0A1I7T7F4_9PELO</name>
<feature type="compositionally biased region" description="Basic and acidic residues" evidence="1">
    <location>
        <begin position="50"/>
        <end position="60"/>
    </location>
</feature>
<evidence type="ECO:0000313" key="2">
    <source>
        <dbReference type="Proteomes" id="UP000095282"/>
    </source>
</evidence>
<dbReference type="WBParaSite" id="Csp11.Scaffold530.g3147.t1">
    <property type="protein sequence ID" value="Csp11.Scaffold530.g3147.t1"/>
    <property type="gene ID" value="Csp11.Scaffold530.g3147"/>
</dbReference>
<evidence type="ECO:0000256" key="1">
    <source>
        <dbReference type="SAM" id="MobiDB-lite"/>
    </source>
</evidence>
<reference evidence="3" key="1">
    <citation type="submission" date="2016-11" db="UniProtKB">
        <authorList>
            <consortium name="WormBaseParasite"/>
        </authorList>
    </citation>
    <scope>IDENTIFICATION</scope>
</reference>
<keyword evidence="2" id="KW-1185">Reference proteome</keyword>
<proteinExistence type="predicted"/>
<organism evidence="2 3">
    <name type="scientific">Caenorhabditis tropicalis</name>
    <dbReference type="NCBI Taxonomy" id="1561998"/>
    <lineage>
        <taxon>Eukaryota</taxon>
        <taxon>Metazoa</taxon>
        <taxon>Ecdysozoa</taxon>
        <taxon>Nematoda</taxon>
        <taxon>Chromadorea</taxon>
        <taxon>Rhabditida</taxon>
        <taxon>Rhabditina</taxon>
        <taxon>Rhabditomorpha</taxon>
        <taxon>Rhabditoidea</taxon>
        <taxon>Rhabditidae</taxon>
        <taxon>Peloderinae</taxon>
        <taxon>Caenorhabditis</taxon>
    </lineage>
</organism>
<dbReference type="Proteomes" id="UP000095282">
    <property type="component" value="Unplaced"/>
</dbReference>
<feature type="region of interest" description="Disordered" evidence="1">
    <location>
        <begin position="50"/>
        <end position="74"/>
    </location>
</feature>
<accession>A0A1I7T7F4</accession>
<evidence type="ECO:0000313" key="3">
    <source>
        <dbReference type="WBParaSite" id="Csp11.Scaffold530.g3147.t1"/>
    </source>
</evidence>
<protein>
    <submittedName>
        <fullName evidence="3">Uncharacterized protein</fullName>
    </submittedName>
</protein>
<dbReference type="AlphaFoldDB" id="A0A1I7T7F4"/>
<sequence length="128" mass="14799">MSLQNFYARAYQEEYGNKLEGKETLDEEKINDILASKSAVSFPIQTEFIREESKEEEEGRPSPNGLSDNLEPVPLTHFDPAVKYGKEKEFRYAANKIFLKVFQHYSSTNSNCSEEEKRVKDVVNLIEK</sequence>